<reference evidence="2 3" key="1">
    <citation type="submission" date="2013-03" db="EMBL/GenBank/DDBJ databases">
        <title>Salinisphaera dokdonensis CL-ES53 Genome Sequencing.</title>
        <authorList>
            <person name="Li C."/>
            <person name="Lai Q."/>
            <person name="Shao Z."/>
        </authorList>
    </citation>
    <scope>NUCLEOTIDE SEQUENCE [LARGE SCALE GENOMIC DNA]</scope>
    <source>
        <strain evidence="2 3">CL-ES53</strain>
    </source>
</reference>
<sequence length="405" mass="43301">MDNPAFDIVVFGATSFVGQLVCRYLADRYGDNGEVRWAMAGRSKSKLGQVRSEIGNPEVAMIIADANDTDSLEAMCKQAKVVVSTVGPYALYGEALVATCAASGTDYCDLTGEVHWIAAMLAKYEGQAKASGARIVHCCGFDSLPSDLGVHFLQKQAVERFGAPCTRVKLRVKAMRGTFSGGTVASLVNFAKEVRANPALRKQLANPYSICPDGYRPEVRQPNPKGASFDKDANSWIAPFIMASTNTRVVQRSNALSNQAYGAEFKYDEAMMTGRGTKGRLNAYGLTAGLGGFLMGVALKPTRALLQRFVLPEPGEGPSPSAQENGFYDIRLFGTTAAGDKLTAKVLGDRDPGYGSTSKMLSEAAICLANRGDTEGGFWTPATLMGDALVERLHERAGVTFELVA</sequence>
<dbReference type="PANTHER" id="PTHR12286">
    <property type="entry name" value="SACCHAROPINE DEHYDROGENASE-LIKE OXIDOREDUCTASE"/>
    <property type="match status" value="1"/>
</dbReference>
<dbReference type="SUPFAM" id="SSF51735">
    <property type="entry name" value="NAD(P)-binding Rossmann-fold domains"/>
    <property type="match status" value="1"/>
</dbReference>
<dbReference type="Proteomes" id="UP001460888">
    <property type="component" value="Unassembled WGS sequence"/>
</dbReference>
<comment type="caution">
    <text evidence="2">The sequence shown here is derived from an EMBL/GenBank/DDBJ whole genome shotgun (WGS) entry which is preliminary data.</text>
</comment>
<dbReference type="Gene3D" id="3.40.50.720">
    <property type="entry name" value="NAD(P)-binding Rossmann-like Domain"/>
    <property type="match status" value="1"/>
</dbReference>
<evidence type="ECO:0000313" key="2">
    <source>
        <dbReference type="EMBL" id="MES1928991.1"/>
    </source>
</evidence>
<evidence type="ECO:0000259" key="1">
    <source>
        <dbReference type="Pfam" id="PF03435"/>
    </source>
</evidence>
<dbReference type="InterPro" id="IPR036291">
    <property type="entry name" value="NAD(P)-bd_dom_sf"/>
</dbReference>
<organism evidence="2 3">
    <name type="scientific">Salinisphaera dokdonensis CL-ES53</name>
    <dbReference type="NCBI Taxonomy" id="1304272"/>
    <lineage>
        <taxon>Bacteria</taxon>
        <taxon>Pseudomonadati</taxon>
        <taxon>Pseudomonadota</taxon>
        <taxon>Gammaproteobacteria</taxon>
        <taxon>Salinisphaerales</taxon>
        <taxon>Salinisphaeraceae</taxon>
        <taxon>Salinisphaera</taxon>
    </lineage>
</organism>
<gene>
    <name evidence="2" type="ORF">SADO_07042</name>
</gene>
<feature type="domain" description="Saccharopine dehydrogenase NADP binding" evidence="1">
    <location>
        <begin position="8"/>
        <end position="136"/>
    </location>
</feature>
<dbReference type="InterPro" id="IPR005097">
    <property type="entry name" value="Sacchrp_dh_NADP-bd"/>
</dbReference>
<keyword evidence="3" id="KW-1185">Reference proteome</keyword>
<name>A0ABV2AZB9_9GAMM</name>
<protein>
    <submittedName>
        <fullName evidence="2">Saccharopine dehydrogenase</fullName>
    </submittedName>
</protein>
<proteinExistence type="predicted"/>
<dbReference type="RefSeq" id="WP_353110464.1">
    <property type="nucleotide sequence ID" value="NZ_APND01000002.1"/>
</dbReference>
<dbReference type="Pfam" id="PF03435">
    <property type="entry name" value="Sacchrp_dh_NADP"/>
    <property type="match status" value="1"/>
</dbReference>
<dbReference type="PANTHER" id="PTHR12286:SF5">
    <property type="entry name" value="SACCHAROPINE DEHYDROGENASE-LIKE OXIDOREDUCTASE"/>
    <property type="match status" value="1"/>
</dbReference>
<evidence type="ECO:0000313" key="3">
    <source>
        <dbReference type="Proteomes" id="UP001460888"/>
    </source>
</evidence>
<dbReference type="InterPro" id="IPR051276">
    <property type="entry name" value="Saccharopine_DH-like_oxidrdct"/>
</dbReference>
<accession>A0ABV2AZB9</accession>
<dbReference type="EMBL" id="APND01000002">
    <property type="protein sequence ID" value="MES1928991.1"/>
    <property type="molecule type" value="Genomic_DNA"/>
</dbReference>